<dbReference type="PANTHER" id="PTHR30621:SF0">
    <property type="entry name" value="BIFUNCTIONAL GLUTAMINE SYNTHETASE ADENYLYLTRANSFERASE_ADENYLYL-REMOVING ENZYME"/>
    <property type="match status" value="1"/>
</dbReference>
<evidence type="ECO:0000256" key="1">
    <source>
        <dbReference type="SAM" id="MobiDB-lite"/>
    </source>
</evidence>
<dbReference type="InterPro" id="IPR043519">
    <property type="entry name" value="NT_sf"/>
</dbReference>
<dbReference type="Pfam" id="PF03710">
    <property type="entry name" value="GlnE"/>
    <property type="match status" value="1"/>
</dbReference>
<dbReference type="InterPro" id="IPR023057">
    <property type="entry name" value="GlnE"/>
</dbReference>
<reference evidence="3" key="1">
    <citation type="submission" date="2024-06" db="EMBL/GenBank/DDBJ databases">
        <authorList>
            <consortium name="consrtm"/>
            <person name="Uemura M."/>
            <person name="Terahara T."/>
        </authorList>
    </citation>
    <scope>NUCLEOTIDE SEQUENCE</scope>
    <source>
        <strain evidence="3">KM77-8</strain>
    </source>
</reference>
<organism evidence="3">
    <name type="scientific">Streptomyces haneummycinicus</name>
    <dbReference type="NCBI Taxonomy" id="3074435"/>
    <lineage>
        <taxon>Bacteria</taxon>
        <taxon>Bacillati</taxon>
        <taxon>Actinomycetota</taxon>
        <taxon>Actinomycetes</taxon>
        <taxon>Kitasatosporales</taxon>
        <taxon>Streptomycetaceae</taxon>
        <taxon>Streptomyces</taxon>
    </lineage>
</organism>
<evidence type="ECO:0000313" key="3">
    <source>
        <dbReference type="EMBL" id="BFO20929.1"/>
    </source>
</evidence>
<accession>A0AAT9HTM3</accession>
<protein>
    <recommendedName>
        <fullName evidence="2">Glutamate-ammonia ligase adenylyltransferase repeated domain-containing protein</fullName>
    </recommendedName>
</protein>
<gene>
    <name evidence="3" type="ORF">SHKM778_73170</name>
</gene>
<dbReference type="AlphaFoldDB" id="A0AAT9HTM3"/>
<dbReference type="GO" id="GO:0000820">
    <property type="term" value="P:regulation of glutamine family amino acid metabolic process"/>
    <property type="evidence" value="ECO:0007669"/>
    <property type="project" value="TreeGrafter"/>
</dbReference>
<dbReference type="Gene3D" id="3.30.460.10">
    <property type="entry name" value="Beta Polymerase, domain 2"/>
    <property type="match status" value="1"/>
</dbReference>
<feature type="domain" description="Glutamate-ammonia ligase adenylyltransferase repeated" evidence="2">
    <location>
        <begin position="90"/>
        <end position="314"/>
    </location>
</feature>
<dbReference type="GO" id="GO:0005829">
    <property type="term" value="C:cytosol"/>
    <property type="evidence" value="ECO:0007669"/>
    <property type="project" value="TreeGrafter"/>
</dbReference>
<dbReference type="CDD" id="cd05401">
    <property type="entry name" value="NT_GlnE_GlnD_like"/>
    <property type="match status" value="1"/>
</dbReference>
<evidence type="ECO:0000259" key="2">
    <source>
        <dbReference type="Pfam" id="PF03710"/>
    </source>
</evidence>
<proteinExistence type="predicted"/>
<name>A0AAT9HTM3_9ACTN</name>
<dbReference type="PANTHER" id="PTHR30621">
    <property type="entry name" value="GLUTAMINE SYNTHETASE ADENYLYLTRANSFERASE"/>
    <property type="match status" value="1"/>
</dbReference>
<reference evidence="3" key="2">
    <citation type="submission" date="2024-07" db="EMBL/GenBank/DDBJ databases">
        <title>Streptomyces haneummycinica sp. nov., a new antibiotic-producing actinobacterium isolated from marine sediment.</title>
        <authorList>
            <person name="Uemura M."/>
            <person name="Hamada M."/>
            <person name="Hirano S."/>
            <person name="Kobayashi K."/>
            <person name="Ohshiro T."/>
            <person name="Kobayashi T."/>
            <person name="Terahara T."/>
        </authorList>
    </citation>
    <scope>NUCLEOTIDE SEQUENCE</scope>
    <source>
        <strain evidence="3">KM77-8</strain>
    </source>
</reference>
<feature type="compositionally biased region" description="Low complexity" evidence="1">
    <location>
        <begin position="352"/>
        <end position="370"/>
    </location>
</feature>
<dbReference type="SUPFAM" id="SSF81301">
    <property type="entry name" value="Nucleotidyltransferase"/>
    <property type="match status" value="1"/>
</dbReference>
<feature type="region of interest" description="Disordered" evidence="1">
    <location>
        <begin position="346"/>
        <end position="370"/>
    </location>
</feature>
<sequence>MTSAPGRRSSIFTRLLRHGFTDPSAAERLLDSPELAPVRDDPVLLDALGRAADPDLALLGLVRLLEAQHGHTARQELLDTLIAAKPLRDRLLGVLGASAALADHLARHPTDWQSLVTYEPRDLHPGVEEFEQGLAEADDPVSLRVAYRRCLLSIAARDVCGTIDIAQTAAELADLATATLRAALALAAAAAPEDAALCRLAVVAMGKCGGHELNYVSDVDVIFVGEAVNGADEDKALRAATRLASHLMRICSETTVEGSIWPVDANLRPEGRNGPLVRTLASHLAYYQRWAKTWEFQALLKARPVAGDRTLGAEYVAALQPLVWGPPSGRTSSPTCRRCAAGWWRTSPPPRSTASSSSAPAVCGTSSSRSSCFSWCTAAPTPPCAAAPPSTR</sequence>
<dbReference type="EMBL" id="AP035768">
    <property type="protein sequence ID" value="BFO20929.1"/>
    <property type="molecule type" value="Genomic_DNA"/>
</dbReference>
<dbReference type="InterPro" id="IPR005190">
    <property type="entry name" value="GlnE_rpt_dom"/>
</dbReference>
<dbReference type="GO" id="GO:0008882">
    <property type="term" value="F:[glutamate-ammonia-ligase] adenylyltransferase activity"/>
    <property type="evidence" value="ECO:0007669"/>
    <property type="project" value="InterPro"/>
</dbReference>